<evidence type="ECO:0000256" key="2">
    <source>
        <dbReference type="ARBA" id="ARBA00022801"/>
    </source>
</evidence>
<evidence type="ECO:0000256" key="1">
    <source>
        <dbReference type="ARBA" id="ARBA00022670"/>
    </source>
</evidence>
<evidence type="ECO:0000313" key="9">
    <source>
        <dbReference type="Proteomes" id="UP000069940"/>
    </source>
</evidence>
<protein>
    <recommendedName>
        <fullName evidence="7">Peptidase S1 domain-containing protein</fullName>
    </recommendedName>
</protein>
<evidence type="ECO:0000256" key="3">
    <source>
        <dbReference type="ARBA" id="ARBA00022825"/>
    </source>
</evidence>
<dbReference type="InterPro" id="IPR009003">
    <property type="entry name" value="Peptidase_S1_PA"/>
</dbReference>
<evidence type="ECO:0000256" key="6">
    <source>
        <dbReference type="SAM" id="SignalP"/>
    </source>
</evidence>
<keyword evidence="2" id="KW-0378">Hydrolase</keyword>
<dbReference type="PANTHER" id="PTHR24276">
    <property type="entry name" value="POLYSERASE-RELATED"/>
    <property type="match status" value="1"/>
</dbReference>
<dbReference type="InterPro" id="IPR050430">
    <property type="entry name" value="Peptidase_S1"/>
</dbReference>
<keyword evidence="4" id="KW-1015">Disulfide bond</keyword>
<dbReference type="GeneID" id="109429611"/>
<sequence length="257" mass="27978">MKWFTLCLSVVLCILRAQAAPERTSRIINGQYANHHPYNAYIVYKRADQYGYFGGGTIISDRHILTAAMNIYGFVQWDVGVGSNILTQLGTVVSYSAIAHPSFNSANRANDIGVITLPVSLVISSTVSPIALPPLYTSSGFPFENEQGTVVGFGFTDVAATIRPSNLMISYQRVISNIRCQQHYQVAIPNHFCSEDTAQYSNVCNGDLGAGFISYVNGVQSVTGVASMISQACGYIYPAAYTRVEPYRAWINSVTGI</sequence>
<reference evidence="9" key="1">
    <citation type="journal article" date="2015" name="Proc. Natl. Acad. Sci. U.S.A.">
        <title>Genome sequence of the Asian Tiger mosquito, Aedes albopictus, reveals insights into its biology, genetics, and evolution.</title>
        <authorList>
            <person name="Chen X.G."/>
            <person name="Jiang X."/>
            <person name="Gu J."/>
            <person name="Xu M."/>
            <person name="Wu Y."/>
            <person name="Deng Y."/>
            <person name="Zhang C."/>
            <person name="Bonizzoni M."/>
            <person name="Dermauw W."/>
            <person name="Vontas J."/>
            <person name="Armbruster P."/>
            <person name="Huang X."/>
            <person name="Yang Y."/>
            <person name="Zhang H."/>
            <person name="He W."/>
            <person name="Peng H."/>
            <person name="Liu Y."/>
            <person name="Wu K."/>
            <person name="Chen J."/>
            <person name="Lirakis M."/>
            <person name="Topalis P."/>
            <person name="Van Leeuwen T."/>
            <person name="Hall A.B."/>
            <person name="Jiang X."/>
            <person name="Thorpe C."/>
            <person name="Mueller R.L."/>
            <person name="Sun C."/>
            <person name="Waterhouse R.M."/>
            <person name="Yan G."/>
            <person name="Tu Z.J."/>
            <person name="Fang X."/>
            <person name="James A.A."/>
        </authorList>
    </citation>
    <scope>NUCLEOTIDE SEQUENCE [LARGE SCALE GENOMIC DNA]</scope>
    <source>
        <strain evidence="9">Foshan</strain>
    </source>
</reference>
<feature type="signal peptide" evidence="6">
    <location>
        <begin position="1"/>
        <end position="19"/>
    </location>
</feature>
<keyword evidence="1" id="KW-0645">Protease</keyword>
<reference evidence="8" key="2">
    <citation type="submission" date="2025-05" db="UniProtKB">
        <authorList>
            <consortium name="EnsemblMetazoa"/>
        </authorList>
    </citation>
    <scope>IDENTIFICATION</scope>
    <source>
        <strain evidence="8">Foshan</strain>
    </source>
</reference>
<feature type="domain" description="Peptidase S1" evidence="7">
    <location>
        <begin position="27"/>
        <end position="256"/>
    </location>
</feature>
<organism evidence="8 9">
    <name type="scientific">Aedes albopictus</name>
    <name type="common">Asian tiger mosquito</name>
    <name type="synonym">Stegomyia albopicta</name>
    <dbReference type="NCBI Taxonomy" id="7160"/>
    <lineage>
        <taxon>Eukaryota</taxon>
        <taxon>Metazoa</taxon>
        <taxon>Ecdysozoa</taxon>
        <taxon>Arthropoda</taxon>
        <taxon>Hexapoda</taxon>
        <taxon>Insecta</taxon>
        <taxon>Pterygota</taxon>
        <taxon>Neoptera</taxon>
        <taxon>Endopterygota</taxon>
        <taxon>Diptera</taxon>
        <taxon>Nematocera</taxon>
        <taxon>Culicoidea</taxon>
        <taxon>Culicidae</taxon>
        <taxon>Culicinae</taxon>
        <taxon>Aedini</taxon>
        <taxon>Aedes</taxon>
        <taxon>Stegomyia</taxon>
    </lineage>
</organism>
<evidence type="ECO:0000259" key="7">
    <source>
        <dbReference type="PROSITE" id="PS50240"/>
    </source>
</evidence>
<accession>A0ABM1YJL6</accession>
<dbReference type="InterPro" id="IPR001254">
    <property type="entry name" value="Trypsin_dom"/>
</dbReference>
<keyword evidence="3" id="KW-0720">Serine protease</keyword>
<dbReference type="SMART" id="SM00020">
    <property type="entry name" value="Tryp_SPc"/>
    <property type="match status" value="1"/>
</dbReference>
<dbReference type="PROSITE" id="PS50240">
    <property type="entry name" value="TRYPSIN_DOM"/>
    <property type="match status" value="1"/>
</dbReference>
<keyword evidence="6" id="KW-0732">Signal</keyword>
<dbReference type="PANTHER" id="PTHR24276:SF96">
    <property type="entry name" value="PEPTIDASE S1 DOMAIN-CONTAINING PROTEIN"/>
    <property type="match status" value="1"/>
</dbReference>
<evidence type="ECO:0000256" key="5">
    <source>
        <dbReference type="ARBA" id="ARBA00024195"/>
    </source>
</evidence>
<dbReference type="RefSeq" id="XP_019561149.3">
    <property type="nucleotide sequence ID" value="XM_019705604.3"/>
</dbReference>
<proteinExistence type="inferred from homology"/>
<name>A0ABM1YJL6_AEDAL</name>
<dbReference type="Proteomes" id="UP000069940">
    <property type="component" value="Unassembled WGS sequence"/>
</dbReference>
<dbReference type="EnsemblMetazoa" id="AALFPA23_009749.R13485">
    <property type="protein sequence ID" value="AALFPA23_009749.P13485"/>
    <property type="gene ID" value="AALFPA23_009749"/>
</dbReference>
<comment type="similarity">
    <text evidence="5">Belongs to the peptidase S1 family. CLIP subfamily.</text>
</comment>
<evidence type="ECO:0000256" key="4">
    <source>
        <dbReference type="ARBA" id="ARBA00023157"/>
    </source>
</evidence>
<feature type="chain" id="PRO_5045316191" description="Peptidase S1 domain-containing protein" evidence="6">
    <location>
        <begin position="20"/>
        <end position="257"/>
    </location>
</feature>
<evidence type="ECO:0000313" key="8">
    <source>
        <dbReference type="EnsemblMetazoa" id="AALFPA23_009749.P13485"/>
    </source>
</evidence>
<keyword evidence="9" id="KW-1185">Reference proteome</keyword>
<dbReference type="SUPFAM" id="SSF50494">
    <property type="entry name" value="Trypsin-like serine proteases"/>
    <property type="match status" value="1"/>
</dbReference>
<dbReference type="Gene3D" id="2.40.10.10">
    <property type="entry name" value="Trypsin-like serine proteases"/>
    <property type="match status" value="1"/>
</dbReference>
<dbReference type="Pfam" id="PF00089">
    <property type="entry name" value="Trypsin"/>
    <property type="match status" value="1"/>
</dbReference>
<dbReference type="InterPro" id="IPR043504">
    <property type="entry name" value="Peptidase_S1_PA_chymotrypsin"/>
</dbReference>